<organism evidence="3 4">
    <name type="scientific">Pogonophryne albipinna</name>
    <dbReference type="NCBI Taxonomy" id="1090488"/>
    <lineage>
        <taxon>Eukaryota</taxon>
        <taxon>Metazoa</taxon>
        <taxon>Chordata</taxon>
        <taxon>Craniata</taxon>
        <taxon>Vertebrata</taxon>
        <taxon>Euteleostomi</taxon>
        <taxon>Actinopterygii</taxon>
        <taxon>Neopterygii</taxon>
        <taxon>Teleostei</taxon>
        <taxon>Neoteleostei</taxon>
        <taxon>Acanthomorphata</taxon>
        <taxon>Eupercaria</taxon>
        <taxon>Perciformes</taxon>
        <taxon>Notothenioidei</taxon>
        <taxon>Pogonophryne</taxon>
    </lineage>
</organism>
<evidence type="ECO:0000313" key="4">
    <source>
        <dbReference type="Proteomes" id="UP001219934"/>
    </source>
</evidence>
<sequence>MSSPHCIDPSCFQGKLVKYFSRQLSCKCKVALEERSVELEDFPRLGHWFRIVNLRKEVTQEMSPGELTLEGLLELSEEQVCELLQKFGANEEECARLNASLSCLRNAHQLGEGPRRNTQISSHRYTHYHSNI</sequence>
<dbReference type="Proteomes" id="UP001219934">
    <property type="component" value="Unassembled WGS sequence"/>
</dbReference>
<dbReference type="FunFam" id="1.10.150.50:FF:000031">
    <property type="entry name" value="Kinase suppressor of Ras 2"/>
    <property type="match status" value="1"/>
</dbReference>
<dbReference type="AlphaFoldDB" id="A0AAD6BE78"/>
<name>A0AAD6BE78_9TELE</name>
<feature type="compositionally biased region" description="Polar residues" evidence="1">
    <location>
        <begin position="116"/>
        <end position="132"/>
    </location>
</feature>
<dbReference type="InterPro" id="IPR013761">
    <property type="entry name" value="SAM/pointed_sf"/>
</dbReference>
<feature type="domain" description="Kinase suppressor of RAS SAM-like" evidence="2">
    <location>
        <begin position="41"/>
        <end position="105"/>
    </location>
</feature>
<evidence type="ECO:0000313" key="3">
    <source>
        <dbReference type="EMBL" id="KAJ4941996.1"/>
    </source>
</evidence>
<dbReference type="EMBL" id="JAPTMU010000006">
    <property type="protein sequence ID" value="KAJ4941996.1"/>
    <property type="molecule type" value="Genomic_DNA"/>
</dbReference>
<protein>
    <recommendedName>
        <fullName evidence="2">Kinase suppressor of RAS SAM-like domain-containing protein</fullName>
    </recommendedName>
</protein>
<accession>A0AAD6BE78</accession>
<comment type="caution">
    <text evidence="3">The sequence shown here is derived from an EMBL/GenBank/DDBJ whole genome shotgun (WGS) entry which is preliminary data.</text>
</comment>
<keyword evidence="4" id="KW-1185">Reference proteome</keyword>
<dbReference type="Gene3D" id="1.10.150.50">
    <property type="entry name" value="Transcription Factor, Ets-1"/>
    <property type="match status" value="1"/>
</dbReference>
<dbReference type="Pfam" id="PF13543">
    <property type="entry name" value="SAM_KSR1"/>
    <property type="match status" value="1"/>
</dbReference>
<evidence type="ECO:0000256" key="1">
    <source>
        <dbReference type="SAM" id="MobiDB-lite"/>
    </source>
</evidence>
<evidence type="ECO:0000259" key="2">
    <source>
        <dbReference type="Pfam" id="PF13543"/>
    </source>
</evidence>
<reference evidence="3" key="1">
    <citation type="submission" date="2022-11" db="EMBL/GenBank/DDBJ databases">
        <title>Chromosome-level genome of Pogonophryne albipinna.</title>
        <authorList>
            <person name="Jo E."/>
        </authorList>
    </citation>
    <scope>NUCLEOTIDE SEQUENCE</scope>
    <source>
        <strain evidence="3">SGF0006</strain>
        <tissue evidence="3">Muscle</tissue>
    </source>
</reference>
<proteinExistence type="predicted"/>
<feature type="region of interest" description="Disordered" evidence="1">
    <location>
        <begin position="111"/>
        <end position="132"/>
    </location>
</feature>
<dbReference type="InterPro" id="IPR025561">
    <property type="entry name" value="KSR_SAM-like_dom"/>
</dbReference>
<gene>
    <name evidence="3" type="ORF">JOQ06_011867</name>
</gene>